<dbReference type="Pfam" id="PF10323">
    <property type="entry name" value="7TM_GPCR_Srv"/>
    <property type="match status" value="1"/>
</dbReference>
<feature type="transmembrane region" description="Helical" evidence="1">
    <location>
        <begin position="33"/>
        <end position="54"/>
    </location>
</feature>
<dbReference type="OrthoDB" id="5855582at2759"/>
<organism evidence="2 3">
    <name type="scientific">Haemonchus contortus</name>
    <name type="common">Barber pole worm</name>
    <dbReference type="NCBI Taxonomy" id="6289"/>
    <lineage>
        <taxon>Eukaryota</taxon>
        <taxon>Metazoa</taxon>
        <taxon>Ecdysozoa</taxon>
        <taxon>Nematoda</taxon>
        <taxon>Chromadorea</taxon>
        <taxon>Rhabditida</taxon>
        <taxon>Rhabditina</taxon>
        <taxon>Rhabditomorpha</taxon>
        <taxon>Strongyloidea</taxon>
        <taxon>Trichostrongylidae</taxon>
        <taxon>Haemonchus</taxon>
    </lineage>
</organism>
<protein>
    <submittedName>
        <fullName evidence="3">G protein-coupled receptor</fullName>
    </submittedName>
</protein>
<dbReference type="Gene3D" id="1.20.1070.10">
    <property type="entry name" value="Rhodopsin 7-helix transmembrane proteins"/>
    <property type="match status" value="1"/>
</dbReference>
<evidence type="ECO:0000313" key="2">
    <source>
        <dbReference type="Proteomes" id="UP000025227"/>
    </source>
</evidence>
<evidence type="ECO:0000256" key="1">
    <source>
        <dbReference type="SAM" id="Phobius"/>
    </source>
</evidence>
<name>A0A6F7Q2Y5_HAECO</name>
<feature type="transmembrane region" description="Helical" evidence="1">
    <location>
        <begin position="114"/>
        <end position="133"/>
    </location>
</feature>
<proteinExistence type="predicted"/>
<keyword evidence="2" id="KW-1185">Reference proteome</keyword>
<feature type="transmembrane region" description="Helical" evidence="1">
    <location>
        <begin position="74"/>
        <end position="94"/>
    </location>
</feature>
<sequence length="134" mass="14976">MSIVFQTVVEATLASFYIFVICIIAKVKTSENAFFTQFMATGIADVISLFANILLRLNRELALGQEYQQVVSKLAAASSMSFVAHMLGNMFITVNRFTAICFMHKHAKIWSQKNVWIVIGTQYVASFAACSYLL</sequence>
<dbReference type="WBParaSite" id="HCON_00128430-00001">
    <property type="protein sequence ID" value="HCON_00128430-00001"/>
    <property type="gene ID" value="HCON_00128430"/>
</dbReference>
<keyword evidence="1" id="KW-0812">Transmembrane</keyword>
<keyword evidence="1" id="KW-1133">Transmembrane helix</keyword>
<feature type="transmembrane region" description="Helical" evidence="1">
    <location>
        <begin position="7"/>
        <end position="27"/>
    </location>
</feature>
<evidence type="ECO:0000313" key="3">
    <source>
        <dbReference type="WBParaSite" id="HCON_00128430-00001"/>
    </source>
</evidence>
<reference evidence="3" key="1">
    <citation type="submission" date="2020-12" db="UniProtKB">
        <authorList>
            <consortium name="WormBaseParasite"/>
        </authorList>
    </citation>
    <scope>IDENTIFICATION</scope>
    <source>
        <strain evidence="3">MHco3</strain>
    </source>
</reference>
<dbReference type="PANTHER" id="PTHR31748:SF1">
    <property type="entry name" value="SERPENTINE RECEPTOR, CLASS V"/>
    <property type="match status" value="1"/>
</dbReference>
<dbReference type="InterPro" id="IPR019426">
    <property type="entry name" value="7TM_GPCR_serpentine_rcpt_Srv"/>
</dbReference>
<dbReference type="SUPFAM" id="SSF81321">
    <property type="entry name" value="Family A G protein-coupled receptor-like"/>
    <property type="match status" value="1"/>
</dbReference>
<dbReference type="AlphaFoldDB" id="A0A6F7Q2Y5"/>
<accession>A0A6F7Q2Y5</accession>
<keyword evidence="1" id="KW-0472">Membrane</keyword>
<dbReference type="Proteomes" id="UP000025227">
    <property type="component" value="Unplaced"/>
</dbReference>
<dbReference type="PANTHER" id="PTHR31748">
    <property type="entry name" value="SERPENTINE RECEPTOR, CLASS V"/>
    <property type="match status" value="1"/>
</dbReference>